<comment type="caution">
    <text evidence="11">The sequence shown here is derived from an EMBL/GenBank/DDBJ whole genome shotgun (WGS) entry which is preliminary data.</text>
</comment>
<evidence type="ECO:0000256" key="10">
    <source>
        <dbReference type="SAM" id="MobiDB-lite"/>
    </source>
</evidence>
<dbReference type="SUPFAM" id="SSF48264">
    <property type="entry name" value="Cytochrome P450"/>
    <property type="match status" value="1"/>
</dbReference>
<dbReference type="Proteomes" id="UP000254101">
    <property type="component" value="Unassembled WGS sequence"/>
</dbReference>
<keyword evidence="5 9" id="KW-0560">Oxidoreductase</keyword>
<name>A0A395LJZ6_9SPHN</name>
<evidence type="ECO:0000313" key="12">
    <source>
        <dbReference type="Proteomes" id="UP000254101"/>
    </source>
</evidence>
<evidence type="ECO:0000256" key="7">
    <source>
        <dbReference type="ARBA" id="ARBA00023033"/>
    </source>
</evidence>
<dbReference type="PRINTS" id="PR00385">
    <property type="entry name" value="P450"/>
</dbReference>
<dbReference type="InterPro" id="IPR001128">
    <property type="entry name" value="Cyt_P450"/>
</dbReference>
<dbReference type="PANTHER" id="PTHR24286:SF24">
    <property type="entry name" value="LANOSTEROL 14-ALPHA DEMETHYLASE"/>
    <property type="match status" value="1"/>
</dbReference>
<dbReference type="AlphaFoldDB" id="A0A395LJZ6"/>
<dbReference type="InterPro" id="IPR017972">
    <property type="entry name" value="Cyt_P450_CS"/>
</dbReference>
<protein>
    <submittedName>
        <fullName evidence="11">Cytochrome P450</fullName>
    </submittedName>
</protein>
<dbReference type="GO" id="GO:0004497">
    <property type="term" value="F:monooxygenase activity"/>
    <property type="evidence" value="ECO:0007669"/>
    <property type="project" value="UniProtKB-KW"/>
</dbReference>
<dbReference type="Pfam" id="PF00067">
    <property type="entry name" value="p450"/>
    <property type="match status" value="1"/>
</dbReference>
<evidence type="ECO:0000256" key="3">
    <source>
        <dbReference type="ARBA" id="ARBA00022617"/>
    </source>
</evidence>
<dbReference type="PROSITE" id="PS00086">
    <property type="entry name" value="CYTOCHROME_P450"/>
    <property type="match status" value="1"/>
</dbReference>
<proteinExistence type="inferred from homology"/>
<dbReference type="GO" id="GO:0016125">
    <property type="term" value="P:sterol metabolic process"/>
    <property type="evidence" value="ECO:0007669"/>
    <property type="project" value="TreeGrafter"/>
</dbReference>
<dbReference type="InterPro" id="IPR036396">
    <property type="entry name" value="Cyt_P450_sf"/>
</dbReference>
<evidence type="ECO:0000256" key="9">
    <source>
        <dbReference type="RuleBase" id="RU000461"/>
    </source>
</evidence>
<feature type="binding site" description="axial binding residue" evidence="8">
    <location>
        <position position="415"/>
    </location>
    <ligand>
        <name>heme</name>
        <dbReference type="ChEBI" id="CHEBI:30413"/>
    </ligand>
    <ligandPart>
        <name>Fe</name>
        <dbReference type="ChEBI" id="CHEBI:18248"/>
    </ligandPart>
</feature>
<dbReference type="PRINTS" id="PR00465">
    <property type="entry name" value="EP450IV"/>
</dbReference>
<reference evidence="11 12" key="1">
    <citation type="submission" date="2018-07" db="EMBL/GenBank/DDBJ databases">
        <title>Erythrobacter nanhaiensis sp. nov., a novel member of the genus Erythrobacter isolated from the South China Sea.</title>
        <authorList>
            <person name="Chen X."/>
            <person name="Liu J."/>
        </authorList>
    </citation>
    <scope>NUCLEOTIDE SEQUENCE [LARGE SCALE GENOMIC DNA]</scope>
    <source>
        <strain evidence="11 12">S-5</strain>
    </source>
</reference>
<feature type="region of interest" description="Disordered" evidence="10">
    <location>
        <begin position="1"/>
        <end position="20"/>
    </location>
</feature>
<evidence type="ECO:0000256" key="2">
    <source>
        <dbReference type="ARBA" id="ARBA00010617"/>
    </source>
</evidence>
<dbReference type="GO" id="GO:0016705">
    <property type="term" value="F:oxidoreductase activity, acting on paired donors, with incorporation or reduction of molecular oxygen"/>
    <property type="evidence" value="ECO:0007669"/>
    <property type="project" value="InterPro"/>
</dbReference>
<sequence>MATAPVQDMPAHQPAQVRPTHWKEANPSLADLSHIPGEQGLPFVGNTFKMLADPPAFTRAMVEKYGRVYRNNAFGGTVVALVGADANELVLFDRKKIFSSEQGWGPILDQLFPRGLMLLDFDHHRADRKALSIAFKPEPMRHYVGSLNHGIARRMEEWGSGSMKFYPAIKQLTLDLAADSFIGIPFGEESEKVNQAFVDMVQASVAPIRHSLPFTKMKRGTDGRAYLVEYFTKETERRRAEGGGQDMFSQFATATRDDGELLPVDEVVDHMNFLMMAAHDTITSSATSLVYFLAKNPEWQDKLREELRAITGGEGRALEYEDLAKAELTEMAFKEALRMMPPVPSIPRRALEEFEFHGYRIPAGTPVGVNPNFVHNDPEIWDSPKTFDPMRFTREAEKARHKYAWVPFGGGAHMCLGLHFAYMQIKILMAHLLTRYRIEVAEGYAPDWQAWPIPQPKDGLQIRLEKL</sequence>
<accession>A0A395LJZ6</accession>
<comment type="cofactor">
    <cofactor evidence="1 8">
        <name>heme</name>
        <dbReference type="ChEBI" id="CHEBI:30413"/>
    </cofactor>
</comment>
<gene>
    <name evidence="11" type="ORF">DL238_06300</name>
</gene>
<dbReference type="GO" id="GO:0005506">
    <property type="term" value="F:iron ion binding"/>
    <property type="evidence" value="ECO:0007669"/>
    <property type="project" value="InterPro"/>
</dbReference>
<keyword evidence="7 9" id="KW-0503">Monooxygenase</keyword>
<dbReference type="OrthoDB" id="9764248at2"/>
<evidence type="ECO:0000256" key="6">
    <source>
        <dbReference type="ARBA" id="ARBA00023004"/>
    </source>
</evidence>
<dbReference type="Gene3D" id="1.10.630.10">
    <property type="entry name" value="Cytochrome P450"/>
    <property type="match status" value="1"/>
</dbReference>
<keyword evidence="6 8" id="KW-0408">Iron</keyword>
<keyword evidence="4 8" id="KW-0479">Metal-binding</keyword>
<organism evidence="11 12">
    <name type="scientific">Alteriqipengyuania lutimaris</name>
    <dbReference type="NCBI Taxonomy" id="1538146"/>
    <lineage>
        <taxon>Bacteria</taxon>
        <taxon>Pseudomonadati</taxon>
        <taxon>Pseudomonadota</taxon>
        <taxon>Alphaproteobacteria</taxon>
        <taxon>Sphingomonadales</taxon>
        <taxon>Erythrobacteraceae</taxon>
        <taxon>Alteriqipengyuania</taxon>
    </lineage>
</organism>
<keyword evidence="3 8" id="KW-0349">Heme</keyword>
<dbReference type="GO" id="GO:0020037">
    <property type="term" value="F:heme binding"/>
    <property type="evidence" value="ECO:0007669"/>
    <property type="project" value="InterPro"/>
</dbReference>
<evidence type="ECO:0000256" key="1">
    <source>
        <dbReference type="ARBA" id="ARBA00001971"/>
    </source>
</evidence>
<evidence type="ECO:0000313" key="11">
    <source>
        <dbReference type="EMBL" id="RDS77262.1"/>
    </source>
</evidence>
<dbReference type="PANTHER" id="PTHR24286">
    <property type="entry name" value="CYTOCHROME P450 26"/>
    <property type="match status" value="1"/>
</dbReference>
<comment type="similarity">
    <text evidence="2 9">Belongs to the cytochrome P450 family.</text>
</comment>
<keyword evidence="12" id="KW-1185">Reference proteome</keyword>
<evidence type="ECO:0000256" key="5">
    <source>
        <dbReference type="ARBA" id="ARBA00023002"/>
    </source>
</evidence>
<evidence type="ECO:0000256" key="8">
    <source>
        <dbReference type="PIRSR" id="PIRSR602403-1"/>
    </source>
</evidence>
<dbReference type="RefSeq" id="WP_115491483.1">
    <property type="nucleotide sequence ID" value="NZ_JACHWW010000001.1"/>
</dbReference>
<evidence type="ECO:0000256" key="4">
    <source>
        <dbReference type="ARBA" id="ARBA00022723"/>
    </source>
</evidence>
<dbReference type="InterPro" id="IPR002403">
    <property type="entry name" value="Cyt_P450_E_grp-IV"/>
</dbReference>
<dbReference type="EMBL" id="QRBB01000001">
    <property type="protein sequence ID" value="RDS77262.1"/>
    <property type="molecule type" value="Genomic_DNA"/>
</dbReference>